<accession>E8UBZ7</accession>
<proteinExistence type="predicted"/>
<feature type="chain" id="PRO_5003228530" description="DUF11 domain-containing protein" evidence="1">
    <location>
        <begin position="21"/>
        <end position="164"/>
    </location>
</feature>
<dbReference type="Proteomes" id="UP000008635">
    <property type="component" value="Chromosome"/>
</dbReference>
<keyword evidence="3" id="KW-1185">Reference proteome</keyword>
<name>E8UBZ7_DEIML</name>
<protein>
    <recommendedName>
        <fullName evidence="4">DUF11 domain-containing protein</fullName>
    </recommendedName>
</protein>
<dbReference type="KEGG" id="dmr:Deima_2957"/>
<dbReference type="eggNOG" id="COG4719">
    <property type="taxonomic scope" value="Bacteria"/>
</dbReference>
<dbReference type="AlphaFoldDB" id="E8UBZ7"/>
<dbReference type="HOGENOM" id="CLU_110275_0_0_0"/>
<organism evidence="2 3">
    <name type="scientific">Deinococcus maricopensis (strain DSM 21211 / LMG 22137 / NRRL B-23946 / LB-34)</name>
    <dbReference type="NCBI Taxonomy" id="709986"/>
    <lineage>
        <taxon>Bacteria</taxon>
        <taxon>Thermotogati</taxon>
        <taxon>Deinococcota</taxon>
        <taxon>Deinococci</taxon>
        <taxon>Deinococcales</taxon>
        <taxon>Deinococcaceae</taxon>
        <taxon>Deinococcus</taxon>
    </lineage>
</organism>
<feature type="signal peptide" evidence="1">
    <location>
        <begin position="1"/>
        <end position="20"/>
    </location>
</feature>
<sequence precursor="true">MNRRLLATLPLLLAFAAAQTPSPLKLVLSTSLVTTVTQNGRTEERLTPNPRSVLPGALVQQTLTVTNTSTRTLRGAVVRLPVPKNAVYAGALRNAEGATAQFSFDNAKTFGTAPLKRRITVTENGQSVTREVTVNPNEYTDVRWTLPALTAGQSVQLSYRITVK</sequence>
<reference evidence="3" key="2">
    <citation type="submission" date="2011-01" db="EMBL/GenBank/DDBJ databases">
        <title>The complete genome of Deinococcus maricopensis DSM 21211.</title>
        <authorList>
            <consortium name="US DOE Joint Genome Institute (JGI-PGF)"/>
            <person name="Lucas S."/>
            <person name="Copeland A."/>
            <person name="Lapidus A."/>
            <person name="Goodwin L."/>
            <person name="Pitluck S."/>
            <person name="Kyrpides N."/>
            <person name="Mavromatis K."/>
            <person name="Pagani I."/>
            <person name="Ivanova N."/>
            <person name="Ovchinnikova G."/>
            <person name="Zeytun A."/>
            <person name="Detter J.C."/>
            <person name="Han C."/>
            <person name="Land M."/>
            <person name="Hauser L."/>
            <person name="Markowitz V."/>
            <person name="Cheng J.-F."/>
            <person name="Hugenholtz P."/>
            <person name="Woyke T."/>
            <person name="Wu D."/>
            <person name="Pukall R."/>
            <person name="Gehrich-Schroeter G."/>
            <person name="Brambilla E."/>
            <person name="Klenk H.-P."/>
            <person name="Eisen J.A."/>
        </authorList>
    </citation>
    <scope>NUCLEOTIDE SEQUENCE [LARGE SCALE GENOMIC DNA]</scope>
    <source>
        <strain evidence="3">DSM 21211 / LMG 22137 / NRRL B-23946 / LB-34</strain>
    </source>
</reference>
<dbReference type="InterPro" id="IPR014468">
    <property type="entry name" value="UCP014979"/>
</dbReference>
<evidence type="ECO:0000313" key="3">
    <source>
        <dbReference type="Proteomes" id="UP000008635"/>
    </source>
</evidence>
<dbReference type="PIRSF" id="PIRSF014979">
    <property type="entry name" value="UCP014979"/>
    <property type="match status" value="1"/>
</dbReference>
<reference evidence="2 3" key="1">
    <citation type="journal article" date="2011" name="Stand. Genomic Sci.">
        <title>Complete genome sequence of Deinococcus maricopensis type strain (LB-34).</title>
        <authorList>
            <person name="Pukall R."/>
            <person name="Zeytun A."/>
            <person name="Lucas S."/>
            <person name="Lapidus A."/>
            <person name="Hammon N."/>
            <person name="Deshpande S."/>
            <person name="Nolan M."/>
            <person name="Cheng J.F."/>
            <person name="Pitluck S."/>
            <person name="Liolios K."/>
            <person name="Pagani I."/>
            <person name="Mikhailova N."/>
            <person name="Ivanova N."/>
            <person name="Mavromatis K."/>
            <person name="Pati A."/>
            <person name="Tapia R."/>
            <person name="Han C."/>
            <person name="Goodwin L."/>
            <person name="Chen A."/>
            <person name="Palaniappan K."/>
            <person name="Land M."/>
            <person name="Hauser L."/>
            <person name="Chang Y.J."/>
            <person name="Jeffries C.D."/>
            <person name="Brambilla E.M."/>
            <person name="Rohde M."/>
            <person name="Goker M."/>
            <person name="Detter J.C."/>
            <person name="Woyke T."/>
            <person name="Bristow J."/>
            <person name="Eisen J.A."/>
            <person name="Markowitz V."/>
            <person name="Hugenholtz P."/>
            <person name="Kyrpides N.C."/>
            <person name="Klenk H.P."/>
        </authorList>
    </citation>
    <scope>NUCLEOTIDE SEQUENCE [LARGE SCALE GENOMIC DNA]</scope>
    <source>
        <strain evidence="3">DSM 21211 / LMG 22137 / NRRL B-23946 / LB-34</strain>
    </source>
</reference>
<keyword evidence="1" id="KW-0732">Signal</keyword>
<evidence type="ECO:0000313" key="2">
    <source>
        <dbReference type="EMBL" id="ADV68586.1"/>
    </source>
</evidence>
<dbReference type="EMBL" id="CP002454">
    <property type="protein sequence ID" value="ADV68586.1"/>
    <property type="molecule type" value="Genomic_DNA"/>
</dbReference>
<evidence type="ECO:0000256" key="1">
    <source>
        <dbReference type="SAM" id="SignalP"/>
    </source>
</evidence>
<dbReference type="STRING" id="709986.Deima_2957"/>
<gene>
    <name evidence="2" type="ordered locus">Deima_2957</name>
</gene>
<evidence type="ECO:0008006" key="4">
    <source>
        <dbReference type="Google" id="ProtNLM"/>
    </source>
</evidence>
<dbReference type="RefSeq" id="WP_013558089.1">
    <property type="nucleotide sequence ID" value="NC_014958.1"/>
</dbReference>